<feature type="domain" description="HTH luxR-type" evidence="7">
    <location>
        <begin position="135"/>
        <end position="200"/>
    </location>
</feature>
<name>A0A0A2TCH7_9BACI</name>
<dbReference type="CDD" id="cd19930">
    <property type="entry name" value="REC_DesR-like"/>
    <property type="match status" value="1"/>
</dbReference>
<evidence type="ECO:0000256" key="6">
    <source>
        <dbReference type="PROSITE-ProRule" id="PRU00169"/>
    </source>
</evidence>
<evidence type="ECO:0000256" key="3">
    <source>
        <dbReference type="ARBA" id="ARBA00023015"/>
    </source>
</evidence>
<dbReference type="InterPro" id="IPR016032">
    <property type="entry name" value="Sig_transdc_resp-reg_C-effctor"/>
</dbReference>
<proteinExistence type="predicted"/>
<gene>
    <name evidence="9" type="ORF">N782_13930</name>
</gene>
<evidence type="ECO:0000256" key="4">
    <source>
        <dbReference type="ARBA" id="ARBA00023125"/>
    </source>
</evidence>
<dbReference type="Pfam" id="PF00196">
    <property type="entry name" value="GerE"/>
    <property type="match status" value="1"/>
</dbReference>
<dbReference type="Pfam" id="PF00072">
    <property type="entry name" value="Response_reg"/>
    <property type="match status" value="1"/>
</dbReference>
<keyword evidence="10" id="KW-1185">Reference proteome</keyword>
<evidence type="ECO:0000256" key="5">
    <source>
        <dbReference type="ARBA" id="ARBA00023163"/>
    </source>
</evidence>
<keyword evidence="3" id="KW-0805">Transcription regulation</keyword>
<feature type="domain" description="Response regulatory" evidence="8">
    <location>
        <begin position="3"/>
        <end position="119"/>
    </location>
</feature>
<protein>
    <submittedName>
        <fullName evidence="9">Transcriptional regulator</fullName>
    </submittedName>
</protein>
<dbReference type="Proteomes" id="UP000030147">
    <property type="component" value="Unassembled WGS sequence"/>
</dbReference>
<dbReference type="SMART" id="SM00421">
    <property type="entry name" value="HTH_LUXR"/>
    <property type="match status" value="1"/>
</dbReference>
<evidence type="ECO:0000313" key="9">
    <source>
        <dbReference type="EMBL" id="KGP72128.1"/>
    </source>
</evidence>
<dbReference type="InterPro" id="IPR011006">
    <property type="entry name" value="CheY-like_superfamily"/>
</dbReference>
<dbReference type="GO" id="GO:0000160">
    <property type="term" value="P:phosphorelay signal transduction system"/>
    <property type="evidence" value="ECO:0007669"/>
    <property type="project" value="InterPro"/>
</dbReference>
<sequence length="202" mass="23024">MISILLAEDQNMLRGALSTLLAMEDDFEVVQEVSNGEEAWEAIQNSPPDITLLDIEMPTLTGLEVLKKIREAKLPIKVIILTTFSKRHYIKDAMKHEVDGYLLKDTPSHELASNIREVIEKNKQVISPSIMNQLLFEQSNPLSEREVALLQLVEKGYTSQQIADTLFLSHGTVRNYTSEILQKLQKQNRTEAAFYARQQGWL</sequence>
<dbReference type="InterPro" id="IPR039420">
    <property type="entry name" value="WalR-like"/>
</dbReference>
<evidence type="ECO:0000259" key="7">
    <source>
        <dbReference type="PROSITE" id="PS50043"/>
    </source>
</evidence>
<dbReference type="eggNOG" id="COG2197">
    <property type="taxonomic scope" value="Bacteria"/>
</dbReference>
<dbReference type="RefSeq" id="WP_036820902.1">
    <property type="nucleotide sequence ID" value="NZ_AVBF01000037.1"/>
</dbReference>
<comment type="caution">
    <text evidence="9">The sequence shown here is derived from an EMBL/GenBank/DDBJ whole genome shotgun (WGS) entry which is preliminary data.</text>
</comment>
<evidence type="ECO:0000259" key="8">
    <source>
        <dbReference type="PROSITE" id="PS50110"/>
    </source>
</evidence>
<dbReference type="SUPFAM" id="SSF52172">
    <property type="entry name" value="CheY-like"/>
    <property type="match status" value="1"/>
</dbReference>
<accession>A0A0A2TCH7</accession>
<comment type="subcellular location">
    <subcellularLocation>
        <location evidence="1">Cytoplasm</location>
    </subcellularLocation>
</comment>
<dbReference type="PROSITE" id="PS50043">
    <property type="entry name" value="HTH_LUXR_2"/>
    <property type="match status" value="1"/>
</dbReference>
<dbReference type="Gene3D" id="3.40.50.2300">
    <property type="match status" value="1"/>
</dbReference>
<evidence type="ECO:0000256" key="1">
    <source>
        <dbReference type="ARBA" id="ARBA00004496"/>
    </source>
</evidence>
<dbReference type="STRING" id="1385514.N782_13930"/>
<dbReference type="GO" id="GO:0005737">
    <property type="term" value="C:cytoplasm"/>
    <property type="evidence" value="ECO:0007669"/>
    <property type="project" value="UniProtKB-SubCell"/>
</dbReference>
<dbReference type="PANTHER" id="PTHR43214">
    <property type="entry name" value="TWO-COMPONENT RESPONSE REGULATOR"/>
    <property type="match status" value="1"/>
</dbReference>
<dbReference type="PROSITE" id="PS50110">
    <property type="entry name" value="RESPONSE_REGULATORY"/>
    <property type="match status" value="1"/>
</dbReference>
<dbReference type="EMBL" id="AVBF01000037">
    <property type="protein sequence ID" value="KGP72128.1"/>
    <property type="molecule type" value="Genomic_DNA"/>
</dbReference>
<feature type="modified residue" description="4-aspartylphosphate" evidence="6">
    <location>
        <position position="54"/>
    </location>
</feature>
<dbReference type="PANTHER" id="PTHR43214:SF42">
    <property type="entry name" value="TRANSCRIPTIONAL REGULATORY PROTEIN DESR"/>
    <property type="match status" value="1"/>
</dbReference>
<dbReference type="GO" id="GO:0003677">
    <property type="term" value="F:DNA binding"/>
    <property type="evidence" value="ECO:0007669"/>
    <property type="project" value="UniProtKB-KW"/>
</dbReference>
<organism evidence="9 10">
    <name type="scientific">Pontibacillus yanchengensis Y32</name>
    <dbReference type="NCBI Taxonomy" id="1385514"/>
    <lineage>
        <taxon>Bacteria</taxon>
        <taxon>Bacillati</taxon>
        <taxon>Bacillota</taxon>
        <taxon>Bacilli</taxon>
        <taxon>Bacillales</taxon>
        <taxon>Bacillaceae</taxon>
        <taxon>Pontibacillus</taxon>
    </lineage>
</organism>
<evidence type="ECO:0000313" key="10">
    <source>
        <dbReference type="Proteomes" id="UP000030147"/>
    </source>
</evidence>
<dbReference type="InterPro" id="IPR000792">
    <property type="entry name" value="Tscrpt_reg_LuxR_C"/>
</dbReference>
<dbReference type="SMART" id="SM00448">
    <property type="entry name" value="REC"/>
    <property type="match status" value="1"/>
</dbReference>
<dbReference type="AlphaFoldDB" id="A0A0A2TCH7"/>
<dbReference type="OrthoDB" id="9780153at2"/>
<keyword evidence="2 6" id="KW-0597">Phosphoprotein</keyword>
<dbReference type="CDD" id="cd06170">
    <property type="entry name" value="LuxR_C_like"/>
    <property type="match status" value="1"/>
</dbReference>
<keyword evidence="5" id="KW-0804">Transcription</keyword>
<keyword evidence="4" id="KW-0238">DNA-binding</keyword>
<dbReference type="GO" id="GO:0006355">
    <property type="term" value="P:regulation of DNA-templated transcription"/>
    <property type="evidence" value="ECO:0007669"/>
    <property type="project" value="InterPro"/>
</dbReference>
<evidence type="ECO:0000256" key="2">
    <source>
        <dbReference type="ARBA" id="ARBA00022553"/>
    </source>
</evidence>
<reference evidence="9 10" key="1">
    <citation type="journal article" date="2015" name="Stand. Genomic Sci.">
        <title>High quality draft genome sequence of the moderately halophilic bacterium Pontibacillus yanchengensis Y32(T) and comparison among Pontibacillus genomes.</title>
        <authorList>
            <person name="Huang J."/>
            <person name="Qiao Z.X."/>
            <person name="Tang J.W."/>
            <person name="Wang G."/>
        </authorList>
    </citation>
    <scope>NUCLEOTIDE SEQUENCE [LARGE SCALE GENOMIC DNA]</scope>
    <source>
        <strain evidence="9 10">Y32</strain>
    </source>
</reference>
<dbReference type="SUPFAM" id="SSF46894">
    <property type="entry name" value="C-terminal effector domain of the bipartite response regulators"/>
    <property type="match status" value="1"/>
</dbReference>
<dbReference type="PRINTS" id="PR00038">
    <property type="entry name" value="HTHLUXR"/>
</dbReference>
<dbReference type="InterPro" id="IPR001789">
    <property type="entry name" value="Sig_transdc_resp-reg_receiver"/>
</dbReference>